<feature type="transmembrane region" description="Helical" evidence="7">
    <location>
        <begin position="12"/>
        <end position="39"/>
    </location>
</feature>
<reference evidence="10" key="1">
    <citation type="journal article" date="2020" name="Appl. Environ. Microbiol.">
        <title>Diazotrophic Anaeromyxobacter Isolates from Soils.</title>
        <authorList>
            <person name="Masuda Y."/>
            <person name="Yamanaka H."/>
            <person name="Xu Z.X."/>
            <person name="Shiratori Y."/>
            <person name="Aono T."/>
            <person name="Amachi S."/>
            <person name="Senoo K."/>
            <person name="Itoh H."/>
        </authorList>
    </citation>
    <scope>NUCLEOTIDE SEQUENCE [LARGE SCALE GENOMIC DNA]</scope>
    <source>
        <strain evidence="10">R267</strain>
    </source>
</reference>
<evidence type="ECO:0000256" key="7">
    <source>
        <dbReference type="SAM" id="Phobius"/>
    </source>
</evidence>
<feature type="transmembrane region" description="Helical" evidence="7">
    <location>
        <begin position="235"/>
        <end position="258"/>
    </location>
</feature>
<evidence type="ECO:0000313" key="10">
    <source>
        <dbReference type="Proteomes" id="UP000503640"/>
    </source>
</evidence>
<dbReference type="PANTHER" id="PTHR10422">
    <property type="entry name" value="CYTOCHROME C OXIDASE SUBUNIT 1"/>
    <property type="match status" value="1"/>
</dbReference>
<dbReference type="Pfam" id="PF00115">
    <property type="entry name" value="COX1"/>
    <property type="match status" value="1"/>
</dbReference>
<keyword evidence="10" id="KW-1185">Reference proteome</keyword>
<feature type="transmembrane region" description="Helical" evidence="7">
    <location>
        <begin position="343"/>
        <end position="363"/>
    </location>
</feature>
<keyword evidence="6" id="KW-0813">Transport</keyword>
<proteinExistence type="inferred from homology"/>
<dbReference type="PROSITE" id="PS50855">
    <property type="entry name" value="COX1"/>
    <property type="match status" value="1"/>
</dbReference>
<evidence type="ECO:0000256" key="5">
    <source>
        <dbReference type="ARBA" id="ARBA00023136"/>
    </source>
</evidence>
<dbReference type="InterPro" id="IPR036927">
    <property type="entry name" value="Cyt_c_oxase-like_su1_sf"/>
</dbReference>
<dbReference type="SUPFAM" id="SSF81442">
    <property type="entry name" value="Cytochrome c oxidase subunit I-like"/>
    <property type="match status" value="1"/>
</dbReference>
<feature type="transmembrane region" description="Helical" evidence="7">
    <location>
        <begin position="59"/>
        <end position="82"/>
    </location>
</feature>
<evidence type="ECO:0000256" key="1">
    <source>
        <dbReference type="ARBA" id="ARBA00004141"/>
    </source>
</evidence>
<comment type="subcellular location">
    <subcellularLocation>
        <location evidence="1">Membrane</location>
        <topology evidence="1">Multi-pass membrane protein</topology>
    </subcellularLocation>
</comment>
<dbReference type="GO" id="GO:0016020">
    <property type="term" value="C:membrane"/>
    <property type="evidence" value="ECO:0007669"/>
    <property type="project" value="UniProtKB-SubCell"/>
</dbReference>
<dbReference type="InterPro" id="IPR023615">
    <property type="entry name" value="Cyt_c_Oxase_su1_BS"/>
</dbReference>
<protein>
    <submittedName>
        <fullName evidence="9">Cytochrome c oxidase, cbb3-type subunit I</fullName>
    </submittedName>
</protein>
<feature type="transmembrane region" description="Helical" evidence="7">
    <location>
        <begin position="127"/>
        <end position="147"/>
    </location>
</feature>
<comment type="similarity">
    <text evidence="6">Belongs to the heme-copper respiratory oxidase family.</text>
</comment>
<name>A0A7I9VKA3_9BACT</name>
<keyword evidence="6" id="KW-0408">Iron</keyword>
<feature type="transmembrane region" description="Helical" evidence="7">
    <location>
        <begin position="302"/>
        <end position="323"/>
    </location>
</feature>
<dbReference type="GO" id="GO:0006119">
    <property type="term" value="P:oxidative phosphorylation"/>
    <property type="evidence" value="ECO:0007669"/>
    <property type="project" value="UniProtKB-UniPathway"/>
</dbReference>
<feature type="transmembrane region" description="Helical" evidence="7">
    <location>
        <begin position="429"/>
        <end position="451"/>
    </location>
</feature>
<keyword evidence="6" id="KW-0479">Metal-binding</keyword>
<keyword evidence="2 6" id="KW-0679">Respiratory chain</keyword>
<dbReference type="Gene3D" id="1.20.210.10">
    <property type="entry name" value="Cytochrome c oxidase-like, subunit I domain"/>
    <property type="match status" value="1"/>
</dbReference>
<gene>
    <name evidence="9" type="ORF">AMYX_15540</name>
</gene>
<accession>A0A7I9VKA3</accession>
<sequence>MVNDYRYDDRTVLGFILSSMFWGVVGILIGLLIATQMFAPGLNFAPYLTFGRLRPVHTNGLAFGLGVGAIFGLSYYIVMRLCRRPLVFPRLARLQLWLFNLGIAAAAVTLMMGYTQSLEYAELEWPLDIAIVVLWVMFAVNVFATVVKRREEEMYVALWYVLATVLAIAVLYIVNNLSIPAGAWKSYHLFAGVNSANVEWWYGHNAVGFVFTTPILAMFYYFLPKTTGLPIFSHRLSIVAFWSLVFGYLWTGAHHLVYTPLPTWLQTLGICFTLFLIAPSWGSVVNGYYTVGQDWDRMRTNYLTKFFVLGITFYGLQTVQGPTQSLRAVSQLIHYTDWVPGHVHMGTMGWVTMTIAASIYYVVPKIYGTAIYSEKLANVHFWLVLVGQLIFSVTMWITGIQQGAMWKAMEHGKLKYTFVEGLARNYPYYHLRALGGVVFTAGMLCFVWNVLKTIQQGRALEASAATPEPKPLTAAQA</sequence>
<dbReference type="EMBL" id="BJTG01000003">
    <property type="protein sequence ID" value="GEJ56813.1"/>
    <property type="molecule type" value="Genomic_DNA"/>
</dbReference>
<organism evidence="9 10">
    <name type="scientific">Anaeromyxobacter diazotrophicus</name>
    <dbReference type="NCBI Taxonomy" id="2590199"/>
    <lineage>
        <taxon>Bacteria</taxon>
        <taxon>Pseudomonadati</taxon>
        <taxon>Myxococcota</taxon>
        <taxon>Myxococcia</taxon>
        <taxon>Myxococcales</taxon>
        <taxon>Cystobacterineae</taxon>
        <taxon>Anaeromyxobacteraceae</taxon>
        <taxon>Anaeromyxobacter</taxon>
    </lineage>
</organism>
<feature type="domain" description="Cytochrome oxidase subunit I profile" evidence="8">
    <location>
        <begin position="15"/>
        <end position="477"/>
    </location>
</feature>
<dbReference type="InterPro" id="IPR023616">
    <property type="entry name" value="Cyt_c_oxase-like_su1_dom"/>
</dbReference>
<dbReference type="InterPro" id="IPR000883">
    <property type="entry name" value="Cyt_C_Oxase_1"/>
</dbReference>
<evidence type="ECO:0000256" key="6">
    <source>
        <dbReference type="RuleBase" id="RU000370"/>
    </source>
</evidence>
<dbReference type="PROSITE" id="PS00077">
    <property type="entry name" value="COX1_CUB"/>
    <property type="match status" value="1"/>
</dbReference>
<dbReference type="Proteomes" id="UP000503640">
    <property type="component" value="Unassembled WGS sequence"/>
</dbReference>
<keyword evidence="3 6" id="KW-0812">Transmembrane</keyword>
<evidence type="ECO:0000313" key="9">
    <source>
        <dbReference type="EMBL" id="GEJ56813.1"/>
    </source>
</evidence>
<dbReference type="GO" id="GO:0004129">
    <property type="term" value="F:cytochrome-c oxidase activity"/>
    <property type="evidence" value="ECO:0007669"/>
    <property type="project" value="InterPro"/>
</dbReference>
<keyword evidence="4 7" id="KW-1133">Transmembrane helix</keyword>
<dbReference type="GO" id="GO:0015990">
    <property type="term" value="P:electron transport coupled proton transport"/>
    <property type="evidence" value="ECO:0007669"/>
    <property type="project" value="TreeGrafter"/>
</dbReference>
<feature type="transmembrane region" description="Helical" evidence="7">
    <location>
        <begin position="94"/>
        <end position="115"/>
    </location>
</feature>
<dbReference type="GO" id="GO:0022904">
    <property type="term" value="P:respiratory electron transport chain"/>
    <property type="evidence" value="ECO:0007669"/>
    <property type="project" value="TreeGrafter"/>
</dbReference>
<dbReference type="PANTHER" id="PTHR10422:SF29">
    <property type="entry name" value="CYTOCHROME C OXIDASE SUBUNIT 1 HOMOLOG, BACTEROID"/>
    <property type="match status" value="1"/>
</dbReference>
<feature type="transmembrane region" description="Helical" evidence="7">
    <location>
        <begin position="200"/>
        <end position="223"/>
    </location>
</feature>
<dbReference type="UniPathway" id="UPA00705"/>
<feature type="transmembrane region" description="Helical" evidence="7">
    <location>
        <begin position="375"/>
        <end position="397"/>
    </location>
</feature>
<keyword evidence="5 7" id="KW-0472">Membrane</keyword>
<comment type="caution">
    <text evidence="9">The sequence shown here is derived from an EMBL/GenBank/DDBJ whole genome shotgun (WGS) entry which is preliminary data.</text>
</comment>
<dbReference type="AlphaFoldDB" id="A0A7I9VKA3"/>
<evidence type="ECO:0000259" key="8">
    <source>
        <dbReference type="PROSITE" id="PS50855"/>
    </source>
</evidence>
<dbReference type="GO" id="GO:0020037">
    <property type="term" value="F:heme binding"/>
    <property type="evidence" value="ECO:0007669"/>
    <property type="project" value="InterPro"/>
</dbReference>
<dbReference type="RefSeq" id="WP_235969518.1">
    <property type="nucleotide sequence ID" value="NZ_BJTG01000003.1"/>
</dbReference>
<keyword evidence="6" id="KW-0249">Electron transport</keyword>
<feature type="transmembrane region" description="Helical" evidence="7">
    <location>
        <begin position="154"/>
        <end position="174"/>
    </location>
</feature>
<feature type="transmembrane region" description="Helical" evidence="7">
    <location>
        <begin position="264"/>
        <end position="290"/>
    </location>
</feature>
<evidence type="ECO:0000256" key="2">
    <source>
        <dbReference type="ARBA" id="ARBA00022660"/>
    </source>
</evidence>
<keyword evidence="6" id="KW-0349">Heme</keyword>
<evidence type="ECO:0000256" key="4">
    <source>
        <dbReference type="ARBA" id="ARBA00022989"/>
    </source>
</evidence>
<evidence type="ECO:0000256" key="3">
    <source>
        <dbReference type="ARBA" id="ARBA00022692"/>
    </source>
</evidence>